<feature type="region of interest" description="Disordered" evidence="1">
    <location>
        <begin position="1"/>
        <end position="20"/>
    </location>
</feature>
<gene>
    <name evidence="2" type="ORF">PACLA_8A002855</name>
</gene>
<dbReference type="AlphaFoldDB" id="A0A6S7K3M8"/>
<dbReference type="Proteomes" id="UP001152795">
    <property type="component" value="Unassembled WGS sequence"/>
</dbReference>
<accession>A0A6S7K3M8</accession>
<evidence type="ECO:0000313" key="2">
    <source>
        <dbReference type="EMBL" id="CAB4022491.1"/>
    </source>
</evidence>
<protein>
    <submittedName>
        <fullName evidence="2">Uncharacterized protein</fullName>
    </submittedName>
</protein>
<comment type="caution">
    <text evidence="2">The sequence shown here is derived from an EMBL/GenBank/DDBJ whole genome shotgun (WGS) entry which is preliminary data.</text>
</comment>
<name>A0A6S7K3M8_PARCT</name>
<evidence type="ECO:0000313" key="3">
    <source>
        <dbReference type="Proteomes" id="UP001152795"/>
    </source>
</evidence>
<dbReference type="EMBL" id="CACRXK020012007">
    <property type="protein sequence ID" value="CAB4022491.1"/>
    <property type="molecule type" value="Genomic_DNA"/>
</dbReference>
<sequence>MTTLVSGETILSENTTAEAAQDHQEVEQETFSGNRDQITAMQGRWQKQRVAFRYNGLFDTNENYCPRETSRVMERNRIHKITRVGIYQLCKTDEIDYKMIGSLYRKVFGNHDATDVMNLEGASLDIHTESDAEIEQRNDDDIDSISNLKS</sequence>
<keyword evidence="3" id="KW-1185">Reference proteome</keyword>
<organism evidence="2 3">
    <name type="scientific">Paramuricea clavata</name>
    <name type="common">Red gorgonian</name>
    <name type="synonym">Violescent sea-whip</name>
    <dbReference type="NCBI Taxonomy" id="317549"/>
    <lineage>
        <taxon>Eukaryota</taxon>
        <taxon>Metazoa</taxon>
        <taxon>Cnidaria</taxon>
        <taxon>Anthozoa</taxon>
        <taxon>Octocorallia</taxon>
        <taxon>Malacalcyonacea</taxon>
        <taxon>Plexauridae</taxon>
        <taxon>Paramuricea</taxon>
    </lineage>
</organism>
<reference evidence="2" key="1">
    <citation type="submission" date="2020-04" db="EMBL/GenBank/DDBJ databases">
        <authorList>
            <person name="Alioto T."/>
            <person name="Alioto T."/>
            <person name="Gomez Garrido J."/>
        </authorList>
    </citation>
    <scope>NUCLEOTIDE SEQUENCE</scope>
    <source>
        <strain evidence="2">A484AB</strain>
    </source>
</reference>
<evidence type="ECO:0000256" key="1">
    <source>
        <dbReference type="SAM" id="MobiDB-lite"/>
    </source>
</evidence>
<proteinExistence type="predicted"/>
<feature type="compositionally biased region" description="Polar residues" evidence="1">
    <location>
        <begin position="1"/>
        <end position="18"/>
    </location>
</feature>